<protein>
    <submittedName>
        <fullName evidence="2">Uncharacterized protein</fullName>
    </submittedName>
</protein>
<organism evidence="2 3">
    <name type="scientific">Capsicum baccatum</name>
    <name type="common">Peruvian pepper</name>
    <dbReference type="NCBI Taxonomy" id="33114"/>
    <lineage>
        <taxon>Eukaryota</taxon>
        <taxon>Viridiplantae</taxon>
        <taxon>Streptophyta</taxon>
        <taxon>Embryophyta</taxon>
        <taxon>Tracheophyta</taxon>
        <taxon>Spermatophyta</taxon>
        <taxon>Magnoliopsida</taxon>
        <taxon>eudicotyledons</taxon>
        <taxon>Gunneridae</taxon>
        <taxon>Pentapetalae</taxon>
        <taxon>asterids</taxon>
        <taxon>lamiids</taxon>
        <taxon>Solanales</taxon>
        <taxon>Solanaceae</taxon>
        <taxon>Solanoideae</taxon>
        <taxon>Capsiceae</taxon>
        <taxon>Capsicum</taxon>
    </lineage>
</organism>
<reference evidence="2 3" key="1">
    <citation type="journal article" date="2017" name="Genome Biol.">
        <title>New reference genome sequences of hot pepper reveal the massive evolution of plant disease-resistance genes by retroduplication.</title>
        <authorList>
            <person name="Kim S."/>
            <person name="Park J."/>
            <person name="Yeom S.I."/>
            <person name="Kim Y.M."/>
            <person name="Seo E."/>
            <person name="Kim K.T."/>
            <person name="Kim M.S."/>
            <person name="Lee J.M."/>
            <person name="Cheong K."/>
            <person name="Shin H.S."/>
            <person name="Kim S.B."/>
            <person name="Han K."/>
            <person name="Lee J."/>
            <person name="Park M."/>
            <person name="Lee H.A."/>
            <person name="Lee H.Y."/>
            <person name="Lee Y."/>
            <person name="Oh S."/>
            <person name="Lee J.H."/>
            <person name="Choi E."/>
            <person name="Choi E."/>
            <person name="Lee S.E."/>
            <person name="Jeon J."/>
            <person name="Kim H."/>
            <person name="Choi G."/>
            <person name="Song H."/>
            <person name="Lee J."/>
            <person name="Lee S.C."/>
            <person name="Kwon J.K."/>
            <person name="Lee H.Y."/>
            <person name="Koo N."/>
            <person name="Hong Y."/>
            <person name="Kim R.W."/>
            <person name="Kang W.H."/>
            <person name="Huh J.H."/>
            <person name="Kang B.C."/>
            <person name="Yang T.J."/>
            <person name="Lee Y.H."/>
            <person name="Bennetzen J.L."/>
            <person name="Choi D."/>
        </authorList>
    </citation>
    <scope>NUCLEOTIDE SEQUENCE [LARGE SCALE GENOMIC DNA]</scope>
    <source>
        <strain evidence="3">cv. PBC81</strain>
    </source>
</reference>
<gene>
    <name evidence="2" type="ORF">CQW23_08446</name>
</gene>
<name>A0A2G2X8Z1_CAPBA</name>
<dbReference type="InterPro" id="IPR044661">
    <property type="entry name" value="MED15a/b/c-like"/>
</dbReference>
<keyword evidence="3" id="KW-1185">Reference proteome</keyword>
<dbReference type="PANTHER" id="PTHR33137:SF4">
    <property type="entry name" value="MEDIATOR OF RNA POLYMERASE II TRANSCRIPTION SUBUNIT 15A-RELATED"/>
    <property type="match status" value="1"/>
</dbReference>
<evidence type="ECO:0000313" key="3">
    <source>
        <dbReference type="Proteomes" id="UP000224567"/>
    </source>
</evidence>
<proteinExistence type="predicted"/>
<dbReference type="AlphaFoldDB" id="A0A2G2X8Z1"/>
<dbReference type="GO" id="GO:0031490">
    <property type="term" value="F:chromatin DNA binding"/>
    <property type="evidence" value="ECO:0007669"/>
    <property type="project" value="InterPro"/>
</dbReference>
<dbReference type="PANTHER" id="PTHR33137">
    <property type="entry name" value="MEDIATOR OF RNA POLYMERASE II TRANSCRIPTION SUBUNIT 15A-RELATED"/>
    <property type="match status" value="1"/>
</dbReference>
<feature type="region of interest" description="Disordered" evidence="1">
    <location>
        <begin position="1"/>
        <end position="22"/>
    </location>
</feature>
<dbReference type="GO" id="GO:0003713">
    <property type="term" value="F:transcription coactivator activity"/>
    <property type="evidence" value="ECO:0007669"/>
    <property type="project" value="InterPro"/>
</dbReference>
<dbReference type="OrthoDB" id="1306329at2759"/>
<evidence type="ECO:0000256" key="1">
    <source>
        <dbReference type="SAM" id="MobiDB-lite"/>
    </source>
</evidence>
<reference evidence="3" key="2">
    <citation type="journal article" date="2017" name="J. Anim. Genet.">
        <title>Multiple reference genome sequences of hot pepper reveal the massive evolution of plant disease resistance genes by retroduplication.</title>
        <authorList>
            <person name="Kim S."/>
            <person name="Park J."/>
            <person name="Yeom S.-I."/>
            <person name="Kim Y.-M."/>
            <person name="Seo E."/>
            <person name="Kim K.-T."/>
            <person name="Kim M.-S."/>
            <person name="Lee J.M."/>
            <person name="Cheong K."/>
            <person name="Shin H.-S."/>
            <person name="Kim S.-B."/>
            <person name="Han K."/>
            <person name="Lee J."/>
            <person name="Park M."/>
            <person name="Lee H.-A."/>
            <person name="Lee H.-Y."/>
            <person name="Lee Y."/>
            <person name="Oh S."/>
            <person name="Lee J.H."/>
            <person name="Choi E."/>
            <person name="Choi E."/>
            <person name="Lee S.E."/>
            <person name="Jeon J."/>
            <person name="Kim H."/>
            <person name="Choi G."/>
            <person name="Song H."/>
            <person name="Lee J."/>
            <person name="Lee S.-C."/>
            <person name="Kwon J.-K."/>
            <person name="Lee H.-Y."/>
            <person name="Koo N."/>
            <person name="Hong Y."/>
            <person name="Kim R.W."/>
            <person name="Kang W.-H."/>
            <person name="Huh J.H."/>
            <person name="Kang B.-C."/>
            <person name="Yang T.-J."/>
            <person name="Lee Y.-H."/>
            <person name="Bennetzen J.L."/>
            <person name="Choi D."/>
        </authorList>
    </citation>
    <scope>NUCLEOTIDE SEQUENCE [LARGE SCALE GENOMIC DNA]</scope>
    <source>
        <strain evidence="3">cv. PBC81</strain>
    </source>
</reference>
<dbReference type="Proteomes" id="UP000224567">
    <property type="component" value="Unassembled WGS sequence"/>
</dbReference>
<sequence length="131" mass="14374">MSSASDMDSTSQMENADGTNWQEETYQKIKSMMEKYLPELNALYQKIASKVQQSHSSSATMVKGVRVTGDSTTEAAAAEIGDLIEMMQNLVTKVGHLAGKVSSLERLDSAVMEFEAITSRGRSEEHCSFRA</sequence>
<accession>A0A2G2X8Z1</accession>
<comment type="caution">
    <text evidence="2">The sequence shown here is derived from an EMBL/GenBank/DDBJ whole genome shotgun (WGS) entry which is preliminary data.</text>
</comment>
<evidence type="ECO:0000313" key="2">
    <source>
        <dbReference type="EMBL" id="PHT53984.1"/>
    </source>
</evidence>
<dbReference type="STRING" id="33114.A0A2G2X8Z1"/>
<dbReference type="EMBL" id="MLFT02000003">
    <property type="protein sequence ID" value="PHT53984.1"/>
    <property type="molecule type" value="Genomic_DNA"/>
</dbReference>